<organism evidence="1 2">
    <name type="scientific">Paenirhodobacter populi</name>
    <dbReference type="NCBI Taxonomy" id="2306993"/>
    <lineage>
        <taxon>Bacteria</taxon>
        <taxon>Pseudomonadati</taxon>
        <taxon>Pseudomonadota</taxon>
        <taxon>Alphaproteobacteria</taxon>
        <taxon>Rhodobacterales</taxon>
        <taxon>Rhodobacter group</taxon>
        <taxon>Paenirhodobacter</taxon>
    </lineage>
</organism>
<reference evidence="1 2" key="1">
    <citation type="submission" date="2019-01" db="EMBL/GenBank/DDBJ databases">
        <title>Sinorhodobacter populi sp. nov. isolated from the symptomatic bark tissue of Populus euramericana canker.</title>
        <authorList>
            <person name="Xu G."/>
        </authorList>
    </citation>
    <scope>NUCLEOTIDE SEQUENCE [LARGE SCALE GENOMIC DNA]</scope>
    <source>
        <strain evidence="1 2">D19-10-3-21</strain>
    </source>
</reference>
<proteinExistence type="predicted"/>
<dbReference type="EMBL" id="SAUX01000001">
    <property type="protein sequence ID" value="RWR32500.1"/>
    <property type="molecule type" value="Genomic_DNA"/>
</dbReference>
<evidence type="ECO:0000313" key="1">
    <source>
        <dbReference type="EMBL" id="RWR32500.1"/>
    </source>
</evidence>
<dbReference type="RefSeq" id="WP_128235293.1">
    <property type="nucleotide sequence ID" value="NZ_SAUX01000001.1"/>
</dbReference>
<dbReference type="AlphaFoldDB" id="A0A443KID1"/>
<sequence>MAADVGIQMAALSAGLRAMAGTIEVREVTRLLDQAATLDEEEPLRSSIARFVERYATVRRDPDALSEAGAELRRAVELGVMTNPPDLSRRDIHG</sequence>
<dbReference type="Proteomes" id="UP000285295">
    <property type="component" value="Unassembled WGS sequence"/>
</dbReference>
<accession>A0A443KID1</accession>
<gene>
    <name evidence="1" type="ORF">D2T31_00515</name>
</gene>
<evidence type="ECO:0000313" key="2">
    <source>
        <dbReference type="Proteomes" id="UP000285295"/>
    </source>
</evidence>
<comment type="caution">
    <text evidence="1">The sequence shown here is derived from an EMBL/GenBank/DDBJ whole genome shotgun (WGS) entry which is preliminary data.</text>
</comment>
<name>A0A443KID1_9RHOB</name>
<reference evidence="1 2" key="2">
    <citation type="submission" date="2019-01" db="EMBL/GenBank/DDBJ databases">
        <authorList>
            <person name="Li Y."/>
        </authorList>
    </citation>
    <scope>NUCLEOTIDE SEQUENCE [LARGE SCALE GENOMIC DNA]</scope>
    <source>
        <strain evidence="1 2">D19-10-3-21</strain>
    </source>
</reference>
<protein>
    <submittedName>
        <fullName evidence="1">Uncharacterized protein</fullName>
    </submittedName>
</protein>